<feature type="compositionally biased region" description="Low complexity" evidence="1">
    <location>
        <begin position="104"/>
        <end position="113"/>
    </location>
</feature>
<evidence type="ECO:0000313" key="3">
    <source>
        <dbReference type="Proteomes" id="UP000504603"/>
    </source>
</evidence>
<evidence type="ECO:0000259" key="2">
    <source>
        <dbReference type="Pfam" id="PF25042"/>
    </source>
</evidence>
<dbReference type="KEGG" id="mcha:111018022"/>
<dbReference type="Proteomes" id="UP000504603">
    <property type="component" value="Unplaced"/>
</dbReference>
<evidence type="ECO:0000256" key="1">
    <source>
        <dbReference type="SAM" id="MobiDB-lite"/>
    </source>
</evidence>
<dbReference type="Pfam" id="PF25042">
    <property type="entry name" value="DUF7787"/>
    <property type="match status" value="1"/>
</dbReference>
<organism evidence="3 4">
    <name type="scientific">Momordica charantia</name>
    <name type="common">Bitter gourd</name>
    <name type="synonym">Balsam pear</name>
    <dbReference type="NCBI Taxonomy" id="3673"/>
    <lineage>
        <taxon>Eukaryota</taxon>
        <taxon>Viridiplantae</taxon>
        <taxon>Streptophyta</taxon>
        <taxon>Embryophyta</taxon>
        <taxon>Tracheophyta</taxon>
        <taxon>Spermatophyta</taxon>
        <taxon>Magnoliopsida</taxon>
        <taxon>eudicotyledons</taxon>
        <taxon>Gunneridae</taxon>
        <taxon>Pentapetalae</taxon>
        <taxon>rosids</taxon>
        <taxon>fabids</taxon>
        <taxon>Cucurbitales</taxon>
        <taxon>Cucurbitaceae</taxon>
        <taxon>Momordiceae</taxon>
        <taxon>Momordica</taxon>
    </lineage>
</organism>
<dbReference type="OrthoDB" id="692230at2759"/>
<dbReference type="PANTHER" id="PTHR35096:SF8">
    <property type="entry name" value="OS03G0308600 PROTEIN"/>
    <property type="match status" value="1"/>
</dbReference>
<name>A0A6J1D6A0_MOMCH</name>
<feature type="domain" description="DUF7787" evidence="2">
    <location>
        <begin position="6"/>
        <end position="61"/>
    </location>
</feature>
<dbReference type="GeneID" id="111018022"/>
<dbReference type="InterPro" id="IPR056689">
    <property type="entry name" value="DUF7787"/>
</dbReference>
<accession>A0A6J1D6A0</accession>
<feature type="region of interest" description="Disordered" evidence="1">
    <location>
        <begin position="104"/>
        <end position="171"/>
    </location>
</feature>
<dbReference type="RefSeq" id="XP_022149635.1">
    <property type="nucleotide sequence ID" value="XM_022293943.1"/>
</dbReference>
<protein>
    <submittedName>
        <fullName evidence="4">Uncharacterized protein LOC111018022</fullName>
    </submittedName>
</protein>
<dbReference type="PANTHER" id="PTHR35096">
    <property type="entry name" value="BNAA08G28570D PROTEIN"/>
    <property type="match status" value="1"/>
</dbReference>
<gene>
    <name evidence="4" type="primary">LOC111018022</name>
</gene>
<sequence>MDHGGKSKISLEDYLDFFSSNNQLLLTVNYLTQIIKMHGYRKINAQKSVLREAVSAIDLINPSRSTLEESVSSSASIPLEDVISDLKDLDWLECCATSVVTFSSRSQNSSSPSPDHQEPTCASKKPERKLRRLVERLDQTEAANDGVSSSCASKDLERKLGPQSKRKKTAA</sequence>
<keyword evidence="3" id="KW-1185">Reference proteome</keyword>
<evidence type="ECO:0000313" key="4">
    <source>
        <dbReference type="RefSeq" id="XP_022149635.1"/>
    </source>
</evidence>
<reference evidence="4" key="1">
    <citation type="submission" date="2025-08" db="UniProtKB">
        <authorList>
            <consortium name="RefSeq"/>
        </authorList>
    </citation>
    <scope>IDENTIFICATION</scope>
    <source>
        <strain evidence="4">OHB3-1</strain>
    </source>
</reference>
<proteinExistence type="predicted"/>
<dbReference type="AlphaFoldDB" id="A0A6J1D6A0"/>